<keyword evidence="3" id="KW-1185">Reference proteome</keyword>
<reference evidence="2 3" key="1">
    <citation type="submission" date="2023-01" db="EMBL/GenBank/DDBJ databases">
        <title>Analysis of 21 Apiospora genomes using comparative genomics revels a genus with tremendous synthesis potential of carbohydrate active enzymes and secondary metabolites.</title>
        <authorList>
            <person name="Sorensen T."/>
        </authorList>
    </citation>
    <scope>NUCLEOTIDE SEQUENCE [LARGE SCALE GENOMIC DNA]</scope>
    <source>
        <strain evidence="2 3">CBS 24483</strain>
    </source>
</reference>
<name>A0ABR1QP66_9PEZI</name>
<dbReference type="EMBL" id="JAQQWE010000002">
    <property type="protein sequence ID" value="KAK7961733.1"/>
    <property type="molecule type" value="Genomic_DNA"/>
</dbReference>
<feature type="signal peptide" evidence="1">
    <location>
        <begin position="1"/>
        <end position="21"/>
    </location>
</feature>
<protein>
    <submittedName>
        <fullName evidence="2">Uncharacterized protein</fullName>
    </submittedName>
</protein>
<accession>A0ABR1QP66</accession>
<comment type="caution">
    <text evidence="2">The sequence shown here is derived from an EMBL/GenBank/DDBJ whole genome shotgun (WGS) entry which is preliminary data.</text>
</comment>
<dbReference type="Proteomes" id="UP001391051">
    <property type="component" value="Unassembled WGS sequence"/>
</dbReference>
<dbReference type="RefSeq" id="XP_066703844.1">
    <property type="nucleotide sequence ID" value="XM_066838780.1"/>
</dbReference>
<dbReference type="GeneID" id="92071842"/>
<sequence>MKPSTVLSTLLTAVLLPAAQATWCTFYFDSKCTKHANSVDFDCNNMNLFSSAGSYVSCHPGMNNDNLDCLASRCDDQWCQMDPLSMTGVPANYTCTSTGGPGPYYMLAEWENEGAT</sequence>
<evidence type="ECO:0000313" key="3">
    <source>
        <dbReference type="Proteomes" id="UP001391051"/>
    </source>
</evidence>
<keyword evidence="1" id="KW-0732">Signal</keyword>
<gene>
    <name evidence="2" type="ORF">PG986_002558</name>
</gene>
<organism evidence="2 3">
    <name type="scientific">Apiospora aurea</name>
    <dbReference type="NCBI Taxonomy" id="335848"/>
    <lineage>
        <taxon>Eukaryota</taxon>
        <taxon>Fungi</taxon>
        <taxon>Dikarya</taxon>
        <taxon>Ascomycota</taxon>
        <taxon>Pezizomycotina</taxon>
        <taxon>Sordariomycetes</taxon>
        <taxon>Xylariomycetidae</taxon>
        <taxon>Amphisphaeriales</taxon>
        <taxon>Apiosporaceae</taxon>
        <taxon>Apiospora</taxon>
    </lineage>
</organism>
<feature type="chain" id="PRO_5046301913" evidence="1">
    <location>
        <begin position="22"/>
        <end position="116"/>
    </location>
</feature>
<proteinExistence type="predicted"/>
<evidence type="ECO:0000313" key="2">
    <source>
        <dbReference type="EMBL" id="KAK7961733.1"/>
    </source>
</evidence>
<evidence type="ECO:0000256" key="1">
    <source>
        <dbReference type="SAM" id="SignalP"/>
    </source>
</evidence>